<comment type="caution">
    <text evidence="3">The sequence shown here is derived from an EMBL/GenBank/DDBJ whole genome shotgun (WGS) entry which is preliminary data.</text>
</comment>
<dbReference type="PROSITE" id="PS51257">
    <property type="entry name" value="PROKAR_LIPOPROTEIN"/>
    <property type="match status" value="1"/>
</dbReference>
<evidence type="ECO:0000313" key="4">
    <source>
        <dbReference type="Proteomes" id="UP000774283"/>
    </source>
</evidence>
<keyword evidence="1" id="KW-0472">Membrane</keyword>
<sequence>MTKHSVTKRVLPAVGLLLVLALAACAPTAPEASQAAGAPGFWQGLWHGLISPVTFLVSLFNDKVGIYEVSNSGSWYDAGFMLGVSVAFGGAARGGGSAGARRTTRP</sequence>
<dbReference type="Proteomes" id="UP000774283">
    <property type="component" value="Unassembled WGS sequence"/>
</dbReference>
<dbReference type="EMBL" id="JAAXOW010000004">
    <property type="protein sequence ID" value="NKX93958.1"/>
    <property type="molecule type" value="Genomic_DNA"/>
</dbReference>
<evidence type="ECO:0000256" key="1">
    <source>
        <dbReference type="SAM" id="Phobius"/>
    </source>
</evidence>
<organism evidence="3 4">
    <name type="scientific">Sanguibacter hominis ATCC BAA-789</name>
    <dbReference type="NCBI Taxonomy" id="1312740"/>
    <lineage>
        <taxon>Bacteria</taxon>
        <taxon>Bacillati</taxon>
        <taxon>Actinomycetota</taxon>
        <taxon>Actinomycetes</taxon>
        <taxon>Micrococcales</taxon>
        <taxon>Sanguibacteraceae</taxon>
        <taxon>Sanguibacter</taxon>
    </lineage>
</organism>
<keyword evidence="4" id="KW-1185">Reference proteome</keyword>
<feature type="chain" id="PRO_5040738045" description="Lipoprotein" evidence="2">
    <location>
        <begin position="27"/>
        <end position="106"/>
    </location>
</feature>
<keyword evidence="2" id="KW-0732">Signal</keyword>
<protein>
    <recommendedName>
        <fullName evidence="5">Lipoprotein</fullName>
    </recommendedName>
</protein>
<proteinExistence type="predicted"/>
<keyword evidence="1" id="KW-1133">Transmembrane helix</keyword>
<evidence type="ECO:0008006" key="5">
    <source>
        <dbReference type="Google" id="ProtNLM"/>
    </source>
</evidence>
<gene>
    <name evidence="3" type="ORF">HF995_11875</name>
</gene>
<accession>A0A9X5FDA4</accession>
<keyword evidence="1" id="KW-0812">Transmembrane</keyword>
<dbReference type="AlphaFoldDB" id="A0A9X5FDA4"/>
<evidence type="ECO:0000313" key="3">
    <source>
        <dbReference type="EMBL" id="NKX93958.1"/>
    </source>
</evidence>
<name>A0A9X5FDA4_9MICO</name>
<evidence type="ECO:0000256" key="2">
    <source>
        <dbReference type="SAM" id="SignalP"/>
    </source>
</evidence>
<feature type="signal peptide" evidence="2">
    <location>
        <begin position="1"/>
        <end position="26"/>
    </location>
</feature>
<reference evidence="3 4" key="1">
    <citation type="submission" date="2020-04" db="EMBL/GenBank/DDBJ databases">
        <title>MicrobeNet Type strains.</title>
        <authorList>
            <person name="Nicholson A.C."/>
        </authorList>
    </citation>
    <scope>NUCLEOTIDE SEQUENCE [LARGE SCALE GENOMIC DNA]</scope>
    <source>
        <strain evidence="3 4">ATCC BAA-789</strain>
    </source>
</reference>
<feature type="transmembrane region" description="Helical" evidence="1">
    <location>
        <begin position="41"/>
        <end position="60"/>
    </location>
</feature>
<dbReference type="RefSeq" id="WP_168448024.1">
    <property type="nucleotide sequence ID" value="NZ_JAAXOW010000004.1"/>
</dbReference>